<accession>A0A7J7IVF0</accession>
<keyword evidence="3" id="KW-1185">Reference proteome</keyword>
<evidence type="ECO:0000256" key="1">
    <source>
        <dbReference type="SAM" id="MobiDB-lite"/>
    </source>
</evidence>
<dbReference type="AlphaFoldDB" id="A0A7J7IVF0"/>
<protein>
    <submittedName>
        <fullName evidence="2">Uncharacterized protein</fullName>
    </submittedName>
</protein>
<dbReference type="EMBL" id="VXIV02003352">
    <property type="protein sequence ID" value="KAF6017893.1"/>
    <property type="molecule type" value="Genomic_DNA"/>
</dbReference>
<organism evidence="2 3">
    <name type="scientific">Bugula neritina</name>
    <name type="common">Brown bryozoan</name>
    <name type="synonym">Sertularia neritina</name>
    <dbReference type="NCBI Taxonomy" id="10212"/>
    <lineage>
        <taxon>Eukaryota</taxon>
        <taxon>Metazoa</taxon>
        <taxon>Spiralia</taxon>
        <taxon>Lophotrochozoa</taxon>
        <taxon>Bryozoa</taxon>
        <taxon>Gymnolaemata</taxon>
        <taxon>Cheilostomatida</taxon>
        <taxon>Flustrina</taxon>
        <taxon>Buguloidea</taxon>
        <taxon>Bugulidae</taxon>
        <taxon>Bugula</taxon>
    </lineage>
</organism>
<feature type="compositionally biased region" description="Polar residues" evidence="1">
    <location>
        <begin position="9"/>
        <end position="23"/>
    </location>
</feature>
<gene>
    <name evidence="2" type="ORF">EB796_023804</name>
</gene>
<comment type="caution">
    <text evidence="2">The sequence shown here is derived from an EMBL/GenBank/DDBJ whole genome shotgun (WGS) entry which is preliminary data.</text>
</comment>
<evidence type="ECO:0000313" key="2">
    <source>
        <dbReference type="EMBL" id="KAF6017893.1"/>
    </source>
</evidence>
<proteinExistence type="predicted"/>
<dbReference type="Proteomes" id="UP000593567">
    <property type="component" value="Unassembled WGS sequence"/>
</dbReference>
<sequence length="91" mass="10439">MTDEERKQQNQLMTDVFSSTSDTIPDDKYNWSSPEWAPYAIAYDTQEDQGWFEEYMKNISHGLSETYLACTIKGNDVPCEEMLSPVLTDTG</sequence>
<reference evidence="2" key="1">
    <citation type="submission" date="2020-06" db="EMBL/GenBank/DDBJ databases">
        <title>Draft genome of Bugula neritina, a colonial animal packing powerful symbionts and potential medicines.</title>
        <authorList>
            <person name="Rayko M."/>
        </authorList>
    </citation>
    <scope>NUCLEOTIDE SEQUENCE [LARGE SCALE GENOMIC DNA]</scope>
    <source>
        <strain evidence="2">Kwan_BN1</strain>
    </source>
</reference>
<feature type="region of interest" description="Disordered" evidence="1">
    <location>
        <begin position="1"/>
        <end position="24"/>
    </location>
</feature>
<name>A0A7J7IVF0_BUGNE</name>
<evidence type="ECO:0000313" key="3">
    <source>
        <dbReference type="Proteomes" id="UP000593567"/>
    </source>
</evidence>